<organism evidence="3 4">
    <name type="scientific">Corallococcus sicarius</name>
    <dbReference type="NCBI Taxonomy" id="2316726"/>
    <lineage>
        <taxon>Bacteria</taxon>
        <taxon>Pseudomonadati</taxon>
        <taxon>Myxococcota</taxon>
        <taxon>Myxococcia</taxon>
        <taxon>Myxococcales</taxon>
        <taxon>Cystobacterineae</taxon>
        <taxon>Myxococcaceae</taxon>
        <taxon>Corallococcus</taxon>
    </lineage>
</organism>
<dbReference type="SUPFAM" id="SSF53756">
    <property type="entry name" value="UDP-Glycosyltransferase/glycogen phosphorylase"/>
    <property type="match status" value="1"/>
</dbReference>
<dbReference type="AlphaFoldDB" id="A0A3A8NLJ3"/>
<dbReference type="GO" id="GO:0016757">
    <property type="term" value="F:glycosyltransferase activity"/>
    <property type="evidence" value="ECO:0007669"/>
    <property type="project" value="InterPro"/>
</dbReference>
<evidence type="ECO:0000259" key="2">
    <source>
        <dbReference type="Pfam" id="PF13439"/>
    </source>
</evidence>
<sequence length="343" mass="37387">MRILHLLASPFWSGPAENVALLAQAQRALGHEVTVAVDRKRRDIAAEEPAVPRFQALGLLDEGGLALSVKSPPWELWSDLRALRQRKVDVLHAHFTHDHLLARWGTPKGAVRIRSIHAPRSLRASLPEAAGYTVPASHLRARLEGRHRPVQVLPALVDPMFEPTKDRQTLRRDLGLGDTYLVGMISTFQESRRHALGVEAFATLTRHRPEARLVLVGDGALLDATRTLVTERRLTGQVTFAGYQQGPAFANWLQALDEVWILGLGNDWSARAAAQARACGVRVVAVNEGALPDLADAKVEAPTVDAVVAAALSGARATTEHPTNTLIATSVLDLYQQAAEARR</sequence>
<feature type="domain" description="Glycosyltransferase subfamily 4-like N-terminal" evidence="2">
    <location>
        <begin position="18"/>
        <end position="145"/>
    </location>
</feature>
<name>A0A3A8NLJ3_9BACT</name>
<dbReference type="RefSeq" id="WP_120625155.1">
    <property type="nucleotide sequence ID" value="NZ_RAWG01000050.1"/>
</dbReference>
<evidence type="ECO:0000313" key="3">
    <source>
        <dbReference type="EMBL" id="RKH44389.1"/>
    </source>
</evidence>
<dbReference type="EMBL" id="RAWG01000050">
    <property type="protein sequence ID" value="RKH44389.1"/>
    <property type="molecule type" value="Genomic_DNA"/>
</dbReference>
<evidence type="ECO:0000313" key="4">
    <source>
        <dbReference type="Proteomes" id="UP000273405"/>
    </source>
</evidence>
<dbReference type="InterPro" id="IPR028098">
    <property type="entry name" value="Glyco_trans_4-like_N"/>
</dbReference>
<dbReference type="Pfam" id="PF00534">
    <property type="entry name" value="Glycos_transf_1"/>
    <property type="match status" value="1"/>
</dbReference>
<dbReference type="PANTHER" id="PTHR45947:SF3">
    <property type="entry name" value="SULFOQUINOVOSYL TRANSFERASE SQD2"/>
    <property type="match status" value="1"/>
</dbReference>
<dbReference type="Gene3D" id="3.40.50.2000">
    <property type="entry name" value="Glycogen Phosphorylase B"/>
    <property type="match status" value="2"/>
</dbReference>
<dbReference type="InterPro" id="IPR001296">
    <property type="entry name" value="Glyco_trans_1"/>
</dbReference>
<proteinExistence type="predicted"/>
<dbReference type="Pfam" id="PF13439">
    <property type="entry name" value="Glyco_transf_4"/>
    <property type="match status" value="1"/>
</dbReference>
<feature type="domain" description="Glycosyl transferase family 1" evidence="1">
    <location>
        <begin position="166"/>
        <end position="299"/>
    </location>
</feature>
<comment type="caution">
    <text evidence="3">The sequence shown here is derived from an EMBL/GenBank/DDBJ whole genome shotgun (WGS) entry which is preliminary data.</text>
</comment>
<keyword evidence="3" id="KW-0808">Transferase</keyword>
<dbReference type="PANTHER" id="PTHR45947">
    <property type="entry name" value="SULFOQUINOVOSYL TRANSFERASE SQD2"/>
    <property type="match status" value="1"/>
</dbReference>
<reference evidence="4" key="1">
    <citation type="submission" date="2018-09" db="EMBL/GenBank/DDBJ databases">
        <authorList>
            <person name="Livingstone P.G."/>
            <person name="Whitworth D.E."/>
        </authorList>
    </citation>
    <scope>NUCLEOTIDE SEQUENCE [LARGE SCALE GENOMIC DNA]</scope>
    <source>
        <strain evidence="4">CA040B</strain>
    </source>
</reference>
<evidence type="ECO:0000259" key="1">
    <source>
        <dbReference type="Pfam" id="PF00534"/>
    </source>
</evidence>
<protein>
    <submittedName>
        <fullName evidence="3">Glycosyltransferase</fullName>
    </submittedName>
</protein>
<dbReference type="OrthoDB" id="5496881at2"/>
<keyword evidence="4" id="KW-1185">Reference proteome</keyword>
<gene>
    <name evidence="3" type="ORF">D7X12_10620</name>
</gene>
<dbReference type="Proteomes" id="UP000273405">
    <property type="component" value="Unassembled WGS sequence"/>
</dbReference>
<accession>A0A3A8NLJ3</accession>
<dbReference type="InterPro" id="IPR050194">
    <property type="entry name" value="Glycosyltransferase_grp1"/>
</dbReference>